<organism evidence="1">
    <name type="scientific">Siphoviridae sp. ctQyg71</name>
    <dbReference type="NCBI Taxonomy" id="2826330"/>
    <lineage>
        <taxon>Viruses</taxon>
        <taxon>Duplodnaviria</taxon>
        <taxon>Heunggongvirae</taxon>
        <taxon>Uroviricota</taxon>
        <taxon>Caudoviricetes</taxon>
    </lineage>
</organism>
<accession>A0A8S5M690</accession>
<reference evidence="1" key="1">
    <citation type="journal article" date="2021" name="Proc. Natl. Acad. Sci. U.S.A.">
        <title>A Catalog of Tens of Thousands of Viruses from Human Metagenomes Reveals Hidden Associations with Chronic Diseases.</title>
        <authorList>
            <person name="Tisza M.J."/>
            <person name="Buck C.B."/>
        </authorList>
    </citation>
    <scope>NUCLEOTIDE SEQUENCE</scope>
    <source>
        <strain evidence="1">CtQyg71</strain>
    </source>
</reference>
<evidence type="ECO:0000313" key="1">
    <source>
        <dbReference type="EMBL" id="DAD77607.1"/>
    </source>
</evidence>
<dbReference type="EMBL" id="BK014828">
    <property type="protein sequence ID" value="DAD77607.1"/>
    <property type="molecule type" value="Genomic_DNA"/>
</dbReference>
<proteinExistence type="predicted"/>
<protein>
    <submittedName>
        <fullName evidence="1">Uncharacterized protein</fullName>
    </submittedName>
</protein>
<name>A0A8S5M690_9CAUD</name>
<sequence>MDMIFNDAKDKNVAKVIVYVASSKAYVDSTHKTQMTTSQLKDAFLKGAVLEIENGYAIPLFYTETSKVGTVSGVSAMTASANTLVTAAAKAD</sequence>